<comment type="caution">
    <text evidence="1">The sequence shown here is derived from an EMBL/GenBank/DDBJ whole genome shotgun (WGS) entry which is preliminary data.</text>
</comment>
<evidence type="ECO:0000313" key="2">
    <source>
        <dbReference type="Proteomes" id="UP001519460"/>
    </source>
</evidence>
<evidence type="ECO:0000313" key="1">
    <source>
        <dbReference type="EMBL" id="KAK7488298.1"/>
    </source>
</evidence>
<gene>
    <name evidence="1" type="ORF">BaRGS_00020457</name>
</gene>
<protein>
    <submittedName>
        <fullName evidence="1">Uncharacterized protein</fullName>
    </submittedName>
</protein>
<dbReference type="Proteomes" id="UP001519460">
    <property type="component" value="Unassembled WGS sequence"/>
</dbReference>
<name>A0ABD0KMN5_9CAEN</name>
<organism evidence="1 2">
    <name type="scientific">Batillaria attramentaria</name>
    <dbReference type="NCBI Taxonomy" id="370345"/>
    <lineage>
        <taxon>Eukaryota</taxon>
        <taxon>Metazoa</taxon>
        <taxon>Spiralia</taxon>
        <taxon>Lophotrochozoa</taxon>
        <taxon>Mollusca</taxon>
        <taxon>Gastropoda</taxon>
        <taxon>Caenogastropoda</taxon>
        <taxon>Sorbeoconcha</taxon>
        <taxon>Cerithioidea</taxon>
        <taxon>Batillariidae</taxon>
        <taxon>Batillaria</taxon>
    </lineage>
</organism>
<dbReference type="EMBL" id="JACVVK020000152">
    <property type="protein sequence ID" value="KAK7488298.1"/>
    <property type="molecule type" value="Genomic_DNA"/>
</dbReference>
<dbReference type="AlphaFoldDB" id="A0ABD0KMN5"/>
<proteinExistence type="predicted"/>
<sequence>MNERSLVLSTGRASKLENYASKGKEKHLLAYSKLSPCNPSPELRALTLSVPARAHRLARFGGAALCLLLLASSTDSFISLLSGRLTTEKALFTPLSVSCC</sequence>
<keyword evidence="2" id="KW-1185">Reference proteome</keyword>
<reference evidence="1 2" key="1">
    <citation type="journal article" date="2023" name="Sci. Data">
        <title>Genome assembly of the Korean intertidal mud-creeper Batillaria attramentaria.</title>
        <authorList>
            <person name="Patra A.K."/>
            <person name="Ho P.T."/>
            <person name="Jun S."/>
            <person name="Lee S.J."/>
            <person name="Kim Y."/>
            <person name="Won Y.J."/>
        </authorList>
    </citation>
    <scope>NUCLEOTIDE SEQUENCE [LARGE SCALE GENOMIC DNA]</scope>
    <source>
        <strain evidence="1">Wonlab-2016</strain>
    </source>
</reference>
<accession>A0ABD0KMN5</accession>